<evidence type="ECO:0000256" key="1">
    <source>
        <dbReference type="ARBA" id="ARBA00004141"/>
    </source>
</evidence>
<accession>A0AAD9LW21</accession>
<feature type="transmembrane region" description="Helical" evidence="7">
    <location>
        <begin position="430"/>
        <end position="449"/>
    </location>
</feature>
<gene>
    <name evidence="8" type="ORF">LX32DRAFT_698034</name>
</gene>
<evidence type="ECO:0000256" key="4">
    <source>
        <dbReference type="ARBA" id="ARBA00022989"/>
    </source>
</evidence>
<dbReference type="AlphaFoldDB" id="A0AAD9LW21"/>
<feature type="transmembrane region" description="Helical" evidence="7">
    <location>
        <begin position="256"/>
        <end position="276"/>
    </location>
</feature>
<comment type="caution">
    <text evidence="8">The sequence shown here is derived from an EMBL/GenBank/DDBJ whole genome shotgun (WGS) entry which is preliminary data.</text>
</comment>
<feature type="transmembrane region" description="Helical" evidence="7">
    <location>
        <begin position="405"/>
        <end position="424"/>
    </location>
</feature>
<dbReference type="Gene3D" id="1.20.1250.20">
    <property type="entry name" value="MFS general substrate transporter like domains"/>
    <property type="match status" value="1"/>
</dbReference>
<dbReference type="PANTHER" id="PTHR43791:SF14">
    <property type="entry name" value="MFS GENERAL SUBSTRATE TRANSPORTER"/>
    <property type="match status" value="1"/>
</dbReference>
<protein>
    <submittedName>
        <fullName evidence="8">Major facilitator superfamily transporter</fullName>
    </submittedName>
</protein>
<organism evidence="8 9">
    <name type="scientific">Colletotrichum zoysiae</name>
    <dbReference type="NCBI Taxonomy" id="1216348"/>
    <lineage>
        <taxon>Eukaryota</taxon>
        <taxon>Fungi</taxon>
        <taxon>Dikarya</taxon>
        <taxon>Ascomycota</taxon>
        <taxon>Pezizomycotina</taxon>
        <taxon>Sordariomycetes</taxon>
        <taxon>Hypocreomycetidae</taxon>
        <taxon>Glomerellales</taxon>
        <taxon>Glomerellaceae</taxon>
        <taxon>Colletotrichum</taxon>
        <taxon>Colletotrichum graminicola species complex</taxon>
    </lineage>
</organism>
<keyword evidence="4 7" id="KW-1133">Transmembrane helix</keyword>
<evidence type="ECO:0000256" key="5">
    <source>
        <dbReference type="ARBA" id="ARBA00023136"/>
    </source>
</evidence>
<evidence type="ECO:0000256" key="2">
    <source>
        <dbReference type="ARBA" id="ARBA00022448"/>
    </source>
</evidence>
<evidence type="ECO:0000313" key="9">
    <source>
        <dbReference type="Proteomes" id="UP001232148"/>
    </source>
</evidence>
<dbReference type="GO" id="GO:0016020">
    <property type="term" value="C:membrane"/>
    <property type="evidence" value="ECO:0007669"/>
    <property type="project" value="UniProtKB-SubCell"/>
</dbReference>
<feature type="compositionally biased region" description="Low complexity" evidence="6">
    <location>
        <begin position="19"/>
        <end position="29"/>
    </location>
</feature>
<keyword evidence="3 7" id="KW-0812">Transmembrane</keyword>
<keyword evidence="5 7" id="KW-0472">Membrane</keyword>
<feature type="transmembrane region" description="Helical" evidence="7">
    <location>
        <begin position="373"/>
        <end position="393"/>
    </location>
</feature>
<feature type="transmembrane region" description="Helical" evidence="7">
    <location>
        <begin position="222"/>
        <end position="244"/>
    </location>
</feature>
<feature type="transmembrane region" description="Helical" evidence="7">
    <location>
        <begin position="339"/>
        <end position="361"/>
    </location>
</feature>
<name>A0AAD9LW21_9PEZI</name>
<dbReference type="FunFam" id="1.20.1250.20:FF:000106">
    <property type="entry name" value="MFS transporter, putative"/>
    <property type="match status" value="1"/>
</dbReference>
<dbReference type="EMBL" id="MU843006">
    <property type="protein sequence ID" value="KAK2023279.1"/>
    <property type="molecule type" value="Genomic_DNA"/>
</dbReference>
<feature type="region of interest" description="Disordered" evidence="6">
    <location>
        <begin position="1"/>
        <end position="29"/>
    </location>
</feature>
<dbReference type="InterPro" id="IPR011701">
    <property type="entry name" value="MFS"/>
</dbReference>
<keyword evidence="2" id="KW-0813">Transport</keyword>
<feature type="transmembrane region" description="Helical" evidence="7">
    <location>
        <begin position="461"/>
        <end position="481"/>
    </location>
</feature>
<feature type="transmembrane region" description="Helical" evidence="7">
    <location>
        <begin position="496"/>
        <end position="517"/>
    </location>
</feature>
<feature type="transmembrane region" description="Helical" evidence="7">
    <location>
        <begin position="186"/>
        <end position="210"/>
    </location>
</feature>
<dbReference type="SUPFAM" id="SSF103473">
    <property type="entry name" value="MFS general substrate transporter"/>
    <property type="match status" value="1"/>
</dbReference>
<evidence type="ECO:0000313" key="8">
    <source>
        <dbReference type="EMBL" id="KAK2023279.1"/>
    </source>
</evidence>
<keyword evidence="9" id="KW-1185">Reference proteome</keyword>
<evidence type="ECO:0000256" key="3">
    <source>
        <dbReference type="ARBA" id="ARBA00022692"/>
    </source>
</evidence>
<feature type="transmembrane region" description="Helical" evidence="7">
    <location>
        <begin position="162"/>
        <end position="180"/>
    </location>
</feature>
<dbReference type="InterPro" id="IPR036259">
    <property type="entry name" value="MFS_trans_sf"/>
</dbReference>
<evidence type="ECO:0000256" key="7">
    <source>
        <dbReference type="SAM" id="Phobius"/>
    </source>
</evidence>
<dbReference type="Pfam" id="PF07690">
    <property type="entry name" value="MFS_1"/>
    <property type="match status" value="1"/>
</dbReference>
<sequence>MASTGTGGPLKDPAKEVDTTQSQVTTDTSTASLREQVAQKHGSTDEHVFTDPVAADYWRKVYEKAQYENRHRFDPSYQWSAEDERKLVRKIDKRIMVWAWVMFCALDLHRRNINRAISDNMLPELGMTTNDFNYGQTIFLLSFLAAELPSGLISKKVGADRWIPFIMVGWSITAGCQAFLSSRAGFYAVKAMLGLLMGGFIPDVVLWLTYFYKSNELPLRLAWFWTALSTVNIMGSLVAAGVLQMRGVAGWAGWRWLFLIEGIVTLLIGIFSWGLMPPGPTQTKNWFRGKNGWFTDHEEFIMVNRLLRDDPSKGDMHNREGVGLSLLFKAVRDWEQWPLYLIGLTTYIPPAPPSTYLSFILRQLGFSTFQANLLAIPSQFLFAVNLLIISWVSGRAKERAIISSISNWWIFPWLVALVALPASTSTWVRYALLTGLLSYPYCHAILVGWNAKNSNAVRTRAVSAALYNMFVQAGNIAASNIYRDDDKPLYRRGNKILLGVCCFNIVLFYFVKAFYIWRNNVRDRRWNAMTKEQQEDYTLNTTDEGQQRLDFRFAH</sequence>
<reference evidence="8" key="1">
    <citation type="submission" date="2021-06" db="EMBL/GenBank/DDBJ databases">
        <title>Comparative genomics, transcriptomics and evolutionary studies reveal genomic signatures of adaptation to plant cell wall in hemibiotrophic fungi.</title>
        <authorList>
            <consortium name="DOE Joint Genome Institute"/>
            <person name="Baroncelli R."/>
            <person name="Diaz J.F."/>
            <person name="Benocci T."/>
            <person name="Peng M."/>
            <person name="Battaglia E."/>
            <person name="Haridas S."/>
            <person name="Andreopoulos W."/>
            <person name="Labutti K."/>
            <person name="Pangilinan J."/>
            <person name="Floch G.L."/>
            <person name="Makela M.R."/>
            <person name="Henrissat B."/>
            <person name="Grigoriev I.V."/>
            <person name="Crouch J.A."/>
            <person name="De Vries R.P."/>
            <person name="Sukno S.A."/>
            <person name="Thon M.R."/>
        </authorList>
    </citation>
    <scope>NUCLEOTIDE SEQUENCE</scope>
    <source>
        <strain evidence="8">MAFF235873</strain>
    </source>
</reference>
<dbReference type="Proteomes" id="UP001232148">
    <property type="component" value="Unassembled WGS sequence"/>
</dbReference>
<comment type="subcellular location">
    <subcellularLocation>
        <location evidence="1">Membrane</location>
        <topology evidence="1">Multi-pass membrane protein</topology>
    </subcellularLocation>
</comment>
<dbReference type="PANTHER" id="PTHR43791">
    <property type="entry name" value="PERMEASE-RELATED"/>
    <property type="match status" value="1"/>
</dbReference>
<dbReference type="GO" id="GO:0022857">
    <property type="term" value="F:transmembrane transporter activity"/>
    <property type="evidence" value="ECO:0007669"/>
    <property type="project" value="InterPro"/>
</dbReference>
<evidence type="ECO:0000256" key="6">
    <source>
        <dbReference type="SAM" id="MobiDB-lite"/>
    </source>
</evidence>
<proteinExistence type="predicted"/>